<keyword evidence="4 6" id="KW-1133">Transmembrane helix</keyword>
<protein>
    <recommendedName>
        <fullName evidence="7">ABC-2 type transporter transmembrane domain-containing protein</fullName>
    </recommendedName>
</protein>
<proteinExistence type="predicted"/>
<reference evidence="8" key="1">
    <citation type="submission" date="2021-01" db="EMBL/GenBank/DDBJ databases">
        <authorList>
            <person name="Corre E."/>
            <person name="Pelletier E."/>
            <person name="Niang G."/>
            <person name="Scheremetjew M."/>
            <person name="Finn R."/>
            <person name="Kale V."/>
            <person name="Holt S."/>
            <person name="Cochrane G."/>
            <person name="Meng A."/>
            <person name="Brown T."/>
            <person name="Cohen L."/>
        </authorList>
    </citation>
    <scope>NUCLEOTIDE SEQUENCE</scope>
    <source>
        <strain evidence="8">Ras09</strain>
    </source>
</reference>
<dbReference type="EMBL" id="HBIA01008506">
    <property type="protein sequence ID" value="CAE0232544.1"/>
    <property type="molecule type" value="Transcribed_RNA"/>
</dbReference>
<evidence type="ECO:0000256" key="6">
    <source>
        <dbReference type="SAM" id="Phobius"/>
    </source>
</evidence>
<dbReference type="GO" id="GO:0140359">
    <property type="term" value="F:ABC-type transporter activity"/>
    <property type="evidence" value="ECO:0007669"/>
    <property type="project" value="InterPro"/>
</dbReference>
<dbReference type="InterPro" id="IPR050352">
    <property type="entry name" value="ABCG_transporters"/>
</dbReference>
<evidence type="ECO:0000256" key="1">
    <source>
        <dbReference type="ARBA" id="ARBA00004141"/>
    </source>
</evidence>
<accession>A0A7S3CMS2</accession>
<evidence type="ECO:0000313" key="8">
    <source>
        <dbReference type="EMBL" id="CAE0232544.1"/>
    </source>
</evidence>
<evidence type="ECO:0000256" key="4">
    <source>
        <dbReference type="ARBA" id="ARBA00022989"/>
    </source>
</evidence>
<evidence type="ECO:0000256" key="5">
    <source>
        <dbReference type="ARBA" id="ARBA00023136"/>
    </source>
</evidence>
<evidence type="ECO:0000259" key="7">
    <source>
        <dbReference type="Pfam" id="PF01061"/>
    </source>
</evidence>
<evidence type="ECO:0000256" key="3">
    <source>
        <dbReference type="ARBA" id="ARBA00022692"/>
    </source>
</evidence>
<evidence type="ECO:0000256" key="2">
    <source>
        <dbReference type="ARBA" id="ARBA00022448"/>
    </source>
</evidence>
<dbReference type="AlphaFoldDB" id="A0A7S3CMS2"/>
<dbReference type="Pfam" id="PF01061">
    <property type="entry name" value="ABC2_membrane"/>
    <property type="match status" value="1"/>
</dbReference>
<gene>
    <name evidence="8" type="ORF">SRAS04492_LOCUS4342</name>
</gene>
<organism evidence="8">
    <name type="scientific">Strombidium rassoulzadegani</name>
    <dbReference type="NCBI Taxonomy" id="1082188"/>
    <lineage>
        <taxon>Eukaryota</taxon>
        <taxon>Sar</taxon>
        <taxon>Alveolata</taxon>
        <taxon>Ciliophora</taxon>
        <taxon>Intramacronucleata</taxon>
        <taxon>Spirotrichea</taxon>
        <taxon>Oligotrichia</taxon>
        <taxon>Strombidiidae</taxon>
        <taxon>Strombidium</taxon>
    </lineage>
</organism>
<dbReference type="PANTHER" id="PTHR48041:SF139">
    <property type="entry name" value="PROTEIN SCARLET"/>
    <property type="match status" value="1"/>
</dbReference>
<feature type="transmembrane region" description="Helical" evidence="6">
    <location>
        <begin position="68"/>
        <end position="88"/>
    </location>
</feature>
<feature type="transmembrane region" description="Helical" evidence="6">
    <location>
        <begin position="100"/>
        <end position="119"/>
    </location>
</feature>
<feature type="transmembrane region" description="Helical" evidence="6">
    <location>
        <begin position="41"/>
        <end position="61"/>
    </location>
</feature>
<feature type="transmembrane region" description="Helical" evidence="6">
    <location>
        <begin position="178"/>
        <end position="201"/>
    </location>
</feature>
<dbReference type="InterPro" id="IPR013525">
    <property type="entry name" value="ABC2_TM"/>
</dbReference>
<keyword evidence="5 6" id="KW-0472">Membrane</keyword>
<name>A0A7S3CMS2_9SPIT</name>
<dbReference type="PANTHER" id="PTHR48041">
    <property type="entry name" value="ABC TRANSPORTER G FAMILY MEMBER 28"/>
    <property type="match status" value="1"/>
</dbReference>
<keyword evidence="3 6" id="KW-0812">Transmembrane</keyword>
<dbReference type="GO" id="GO:0016020">
    <property type="term" value="C:membrane"/>
    <property type="evidence" value="ECO:0007669"/>
    <property type="project" value="UniProtKB-SubCell"/>
</dbReference>
<sequence>MSASFNVVFQVPLQVPVLKRELASKMYTPSSYYIGRFISNLLIQIFYPLIMVTVIYLGLGLDLDVQTYCLLLSIAIMGNWVFCGQGYFLGTVLTESSAKAFNMTLFLFLFPTTGIMTNIKDSGLIMKIISYVSPLRYVNEAFYTVFLRSLGEDKVYPNCPNLNMSQAKILDQMGYDLGIGYCFLAMAGFLAIWMTASLVGINTKFRSL</sequence>
<keyword evidence="2" id="KW-0813">Transport</keyword>
<feature type="domain" description="ABC-2 type transporter transmembrane" evidence="7">
    <location>
        <begin position="3"/>
        <end position="146"/>
    </location>
</feature>
<comment type="subcellular location">
    <subcellularLocation>
        <location evidence="1">Membrane</location>
        <topology evidence="1">Multi-pass membrane protein</topology>
    </subcellularLocation>
</comment>